<name>A0A5C6BWD3_9BACT</name>
<reference evidence="2 3" key="1">
    <citation type="journal article" date="2020" name="Antonie Van Leeuwenhoek">
        <title>Rhodopirellula heiligendammensis sp. nov., Rhodopirellula pilleata sp. nov., and Rhodopirellula solitaria sp. nov. isolated from natural or artificial marine surfaces in Northern Germany and California, USA, and emended description of the genus Rhodopirellula.</title>
        <authorList>
            <person name="Kallscheuer N."/>
            <person name="Wiegand S."/>
            <person name="Jogler M."/>
            <person name="Boedeker C."/>
            <person name="Peeters S.H."/>
            <person name="Rast P."/>
            <person name="Heuer A."/>
            <person name="Jetten M.S.M."/>
            <person name="Rohde M."/>
            <person name="Jogler C."/>
        </authorList>
    </citation>
    <scope>NUCLEOTIDE SEQUENCE [LARGE SCALE GENOMIC DNA]</scope>
    <source>
        <strain evidence="2 3">Poly21</strain>
    </source>
</reference>
<evidence type="ECO:0008006" key="4">
    <source>
        <dbReference type="Google" id="ProtNLM"/>
    </source>
</evidence>
<evidence type="ECO:0000313" key="2">
    <source>
        <dbReference type="EMBL" id="TWU16560.1"/>
    </source>
</evidence>
<keyword evidence="1" id="KW-0812">Transmembrane</keyword>
<gene>
    <name evidence="2" type="ORF">Poly21_37650</name>
</gene>
<keyword evidence="3" id="KW-1185">Reference proteome</keyword>
<evidence type="ECO:0000256" key="1">
    <source>
        <dbReference type="SAM" id="Phobius"/>
    </source>
</evidence>
<protein>
    <recommendedName>
        <fullName evidence="4">Glycosyl-4,4'-diaponeurosporenoate acyltransferase</fullName>
    </recommendedName>
</protein>
<keyword evidence="1" id="KW-0472">Membrane</keyword>
<feature type="transmembrane region" description="Helical" evidence="1">
    <location>
        <begin position="101"/>
        <end position="123"/>
    </location>
</feature>
<organism evidence="2 3">
    <name type="scientific">Allorhodopirellula heiligendammensis</name>
    <dbReference type="NCBI Taxonomy" id="2714739"/>
    <lineage>
        <taxon>Bacteria</taxon>
        <taxon>Pseudomonadati</taxon>
        <taxon>Planctomycetota</taxon>
        <taxon>Planctomycetia</taxon>
        <taxon>Pirellulales</taxon>
        <taxon>Pirellulaceae</taxon>
        <taxon>Allorhodopirellula</taxon>
    </lineage>
</organism>
<dbReference type="EMBL" id="SJPU01000002">
    <property type="protein sequence ID" value="TWU16560.1"/>
    <property type="molecule type" value="Genomic_DNA"/>
</dbReference>
<comment type="caution">
    <text evidence="2">The sequence shown here is derived from an EMBL/GenBank/DDBJ whole genome shotgun (WGS) entry which is preliminary data.</text>
</comment>
<accession>A0A5C6BWD3</accession>
<dbReference type="OrthoDB" id="281252at2"/>
<dbReference type="AlphaFoldDB" id="A0A5C6BWD3"/>
<keyword evidence="1" id="KW-1133">Transmembrane helix</keyword>
<evidence type="ECO:0000313" key="3">
    <source>
        <dbReference type="Proteomes" id="UP000319908"/>
    </source>
</evidence>
<sequence>MTPADTAVVWQGGQATIDRLAQHRAGNPLLRAGRVLGVRLRRRLPRCLRRRNQPDCLAEQIRRLRIWLVILAILPVAVWGLRFSLMPVSRNDFMASLSNRLLAISLLCFALGACVGLMAIPIYRAAHRRRLRNSLRYHHRGVSLRSFISKWDDPTQAIYRSCRLSARLARVHDQHFLIMSSCFAAAGCLAAVVQTDLLLGELLCMLTVLAIAGKWPTTGRLVRWCGRVIDPLYQRRDEYTEY</sequence>
<proteinExistence type="predicted"/>
<dbReference type="RefSeq" id="WP_146408181.1">
    <property type="nucleotide sequence ID" value="NZ_SJPU01000002.1"/>
</dbReference>
<feature type="transmembrane region" description="Helical" evidence="1">
    <location>
        <begin position="64"/>
        <end position="81"/>
    </location>
</feature>
<dbReference type="Proteomes" id="UP000319908">
    <property type="component" value="Unassembled WGS sequence"/>
</dbReference>
<feature type="transmembrane region" description="Helical" evidence="1">
    <location>
        <begin position="176"/>
        <end position="193"/>
    </location>
</feature>